<keyword evidence="3" id="KW-1185">Reference proteome</keyword>
<accession>A0A1Y2H4Q9</accession>
<name>A0A1Y2H4Q9_9FUNG</name>
<gene>
    <name evidence="2" type="ORF">BCR41DRAFT_2955</name>
</gene>
<reference evidence="2 3" key="1">
    <citation type="submission" date="2016-07" db="EMBL/GenBank/DDBJ databases">
        <title>Pervasive Adenine N6-methylation of Active Genes in Fungi.</title>
        <authorList>
            <consortium name="DOE Joint Genome Institute"/>
            <person name="Mondo S.J."/>
            <person name="Dannebaum R.O."/>
            <person name="Kuo R.C."/>
            <person name="Labutti K."/>
            <person name="Haridas S."/>
            <person name="Kuo A."/>
            <person name="Salamov A."/>
            <person name="Ahrendt S.R."/>
            <person name="Lipzen A."/>
            <person name="Sullivan W."/>
            <person name="Andreopoulos W.B."/>
            <person name="Clum A."/>
            <person name="Lindquist E."/>
            <person name="Daum C."/>
            <person name="Ramamoorthy G.K."/>
            <person name="Gryganskyi A."/>
            <person name="Culley D."/>
            <person name="Magnuson J.K."/>
            <person name="James T.Y."/>
            <person name="O'Malley M.A."/>
            <person name="Stajich J.E."/>
            <person name="Spatafora J.W."/>
            <person name="Visel A."/>
            <person name="Grigoriev I.V."/>
        </authorList>
    </citation>
    <scope>NUCLEOTIDE SEQUENCE [LARGE SCALE GENOMIC DNA]</scope>
    <source>
        <strain evidence="2 3">NRRL 3116</strain>
    </source>
</reference>
<evidence type="ECO:0000313" key="3">
    <source>
        <dbReference type="Proteomes" id="UP000193648"/>
    </source>
</evidence>
<dbReference type="InParanoid" id="A0A1Y2H4Q9"/>
<sequence>METLTHRHIYIQTKKKKKYKKYKKKKKYCVHSPLFTSCLILFLFLFPFRFLFLFLLASSSLFPLRPVCPFFFFFFLSLLQGITNPCHVKAGPFP</sequence>
<comment type="caution">
    <text evidence="2">The sequence shown here is derived from an EMBL/GenBank/DDBJ whole genome shotgun (WGS) entry which is preliminary data.</text>
</comment>
<dbReference type="EMBL" id="MCFF01000001">
    <property type="protein sequence ID" value="ORZ28703.1"/>
    <property type="molecule type" value="Genomic_DNA"/>
</dbReference>
<dbReference type="Proteomes" id="UP000193648">
    <property type="component" value="Unassembled WGS sequence"/>
</dbReference>
<keyword evidence="1" id="KW-0812">Transmembrane</keyword>
<evidence type="ECO:0000313" key="2">
    <source>
        <dbReference type="EMBL" id="ORZ28703.1"/>
    </source>
</evidence>
<feature type="transmembrane region" description="Helical" evidence="1">
    <location>
        <begin position="28"/>
        <end position="46"/>
    </location>
</feature>
<organism evidence="2 3">
    <name type="scientific">Lobosporangium transversale</name>
    <dbReference type="NCBI Taxonomy" id="64571"/>
    <lineage>
        <taxon>Eukaryota</taxon>
        <taxon>Fungi</taxon>
        <taxon>Fungi incertae sedis</taxon>
        <taxon>Mucoromycota</taxon>
        <taxon>Mortierellomycotina</taxon>
        <taxon>Mortierellomycetes</taxon>
        <taxon>Mortierellales</taxon>
        <taxon>Mortierellaceae</taxon>
        <taxon>Lobosporangium</taxon>
    </lineage>
</organism>
<dbReference type="RefSeq" id="XP_021886376.1">
    <property type="nucleotide sequence ID" value="XM_022020419.1"/>
</dbReference>
<proteinExistence type="predicted"/>
<keyword evidence="1" id="KW-0472">Membrane</keyword>
<dbReference type="GeneID" id="33562263"/>
<dbReference type="AlphaFoldDB" id="A0A1Y2H4Q9"/>
<evidence type="ECO:0000256" key="1">
    <source>
        <dbReference type="SAM" id="Phobius"/>
    </source>
</evidence>
<keyword evidence="1" id="KW-1133">Transmembrane helix</keyword>
<feature type="transmembrane region" description="Helical" evidence="1">
    <location>
        <begin position="52"/>
        <end position="79"/>
    </location>
</feature>
<protein>
    <submittedName>
        <fullName evidence="2">Uncharacterized protein</fullName>
    </submittedName>
</protein>